<organism evidence="4 5">
    <name type="scientific">Anaerocolumna aminovalerica</name>
    <dbReference type="NCBI Taxonomy" id="1527"/>
    <lineage>
        <taxon>Bacteria</taxon>
        <taxon>Bacillati</taxon>
        <taxon>Bacillota</taxon>
        <taxon>Clostridia</taxon>
        <taxon>Lachnospirales</taxon>
        <taxon>Lachnospiraceae</taxon>
        <taxon>Anaerocolumna</taxon>
    </lineage>
</organism>
<accession>A0A1I5F7W8</accession>
<keyword evidence="2" id="KW-0560">Oxidoreductase</keyword>
<dbReference type="InterPro" id="IPR036291">
    <property type="entry name" value="NAD(P)-bd_dom_sf"/>
</dbReference>
<name>A0A1I5F7W8_9FIRM</name>
<gene>
    <name evidence="4" type="ORF">SAMN04489757_11293</name>
</gene>
<dbReference type="PANTHER" id="PTHR43708:SF5">
    <property type="entry name" value="CONSERVED EXPRESSED OXIDOREDUCTASE (EUROFUNG)-RELATED"/>
    <property type="match status" value="1"/>
</dbReference>
<sequence length="295" mass="32569">MIRIGILGSDSSHAFAFATLCNIPDTHTGQYNFPDVRITAIYGHDKKQTEKTALDCKIEEIVSSPDELIGKVDAVMILFRDGNLHTSYAIPFIKAGIPVWIDKPLTVTLEDSKILLKEAEKHNCLITGGSTCKYSKDVLELKNIINNGSVGNVLAGYINFPGDINSPYNGIFFYGPHIVEMLFTIFGYKVKSLTTIKRDSNILCVADYDTYSVVLDFTKNLDHSLCVIHGDKKSHVGEIKIDSSTYKAGLDKFIEMLDTGIMPLSPDKLAASTKFLAAINESLETEKKVCLNLGY</sequence>
<dbReference type="STRING" id="1527.SAMN04489757_11293"/>
<dbReference type="RefSeq" id="WP_091686192.1">
    <property type="nucleotide sequence ID" value="NZ_BAABFM010000014.1"/>
</dbReference>
<evidence type="ECO:0000256" key="2">
    <source>
        <dbReference type="ARBA" id="ARBA00023002"/>
    </source>
</evidence>
<dbReference type="SUPFAM" id="SSF51735">
    <property type="entry name" value="NAD(P)-binding Rossmann-fold domains"/>
    <property type="match status" value="1"/>
</dbReference>
<dbReference type="EMBL" id="FOWD01000012">
    <property type="protein sequence ID" value="SFO19736.1"/>
    <property type="molecule type" value="Genomic_DNA"/>
</dbReference>
<dbReference type="InterPro" id="IPR000683">
    <property type="entry name" value="Gfo/Idh/MocA-like_OxRdtase_N"/>
</dbReference>
<evidence type="ECO:0000256" key="1">
    <source>
        <dbReference type="ARBA" id="ARBA00010928"/>
    </source>
</evidence>
<dbReference type="Proteomes" id="UP000198806">
    <property type="component" value="Unassembled WGS sequence"/>
</dbReference>
<feature type="domain" description="Gfo/Idh/MocA-like oxidoreductase N-terminal" evidence="3">
    <location>
        <begin position="30"/>
        <end position="127"/>
    </location>
</feature>
<comment type="similarity">
    <text evidence="1">Belongs to the Gfo/Idh/MocA family.</text>
</comment>
<evidence type="ECO:0000259" key="3">
    <source>
        <dbReference type="Pfam" id="PF01408"/>
    </source>
</evidence>
<reference evidence="4 5" key="1">
    <citation type="submission" date="2016-10" db="EMBL/GenBank/DDBJ databases">
        <authorList>
            <person name="de Groot N.N."/>
        </authorList>
    </citation>
    <scope>NUCLEOTIDE SEQUENCE [LARGE SCALE GENOMIC DNA]</scope>
    <source>
        <strain evidence="4 5">DSM 1283</strain>
    </source>
</reference>
<dbReference type="GO" id="GO:0000166">
    <property type="term" value="F:nucleotide binding"/>
    <property type="evidence" value="ECO:0007669"/>
    <property type="project" value="InterPro"/>
</dbReference>
<dbReference type="GO" id="GO:0016491">
    <property type="term" value="F:oxidoreductase activity"/>
    <property type="evidence" value="ECO:0007669"/>
    <property type="project" value="UniProtKB-KW"/>
</dbReference>
<dbReference type="Gene3D" id="3.40.50.720">
    <property type="entry name" value="NAD(P)-binding Rossmann-like Domain"/>
    <property type="match status" value="1"/>
</dbReference>
<dbReference type="AlphaFoldDB" id="A0A1I5F7W8"/>
<proteinExistence type="inferred from homology"/>
<dbReference type="OrthoDB" id="128220at2"/>
<evidence type="ECO:0000313" key="4">
    <source>
        <dbReference type="EMBL" id="SFO19736.1"/>
    </source>
</evidence>
<dbReference type="InterPro" id="IPR051317">
    <property type="entry name" value="Gfo/Idh/MocA_oxidoreduct"/>
</dbReference>
<protein>
    <submittedName>
        <fullName evidence="4">Oxidoreductase family, NAD-binding Rossmann fold</fullName>
    </submittedName>
</protein>
<evidence type="ECO:0000313" key="5">
    <source>
        <dbReference type="Proteomes" id="UP000198806"/>
    </source>
</evidence>
<dbReference type="Gene3D" id="3.30.360.10">
    <property type="entry name" value="Dihydrodipicolinate Reductase, domain 2"/>
    <property type="match status" value="1"/>
</dbReference>
<dbReference type="PANTHER" id="PTHR43708">
    <property type="entry name" value="CONSERVED EXPRESSED OXIDOREDUCTASE (EUROFUNG)"/>
    <property type="match status" value="1"/>
</dbReference>
<dbReference type="Pfam" id="PF01408">
    <property type="entry name" value="GFO_IDH_MocA"/>
    <property type="match status" value="1"/>
</dbReference>
<keyword evidence="5" id="KW-1185">Reference proteome</keyword>